<name>A0A7I9WDQ3_9MYCO</name>
<dbReference type="InterPro" id="IPR050267">
    <property type="entry name" value="Anti-sigma-factor_SerPK"/>
</dbReference>
<dbReference type="GO" id="GO:0004674">
    <property type="term" value="F:protein serine/threonine kinase activity"/>
    <property type="evidence" value="ECO:0007669"/>
    <property type="project" value="UniProtKB-KW"/>
</dbReference>
<reference evidence="3 4" key="1">
    <citation type="journal article" date="2019" name="Emerg. Microbes Infect.">
        <title>Comprehensive subspecies identification of 175 nontuberculous mycobacteria species based on 7547 genomic profiles.</title>
        <authorList>
            <person name="Matsumoto Y."/>
            <person name="Kinjo T."/>
            <person name="Motooka D."/>
            <person name="Nabeya D."/>
            <person name="Jung N."/>
            <person name="Uechi K."/>
            <person name="Horii T."/>
            <person name="Iida T."/>
            <person name="Fujita J."/>
            <person name="Nakamura S."/>
        </authorList>
    </citation>
    <scope>NUCLEOTIDE SEQUENCE [LARGE SCALE GENOMIC DNA]</scope>
    <source>
        <strain evidence="3 4">JCM 13392</strain>
    </source>
</reference>
<dbReference type="RefSeq" id="WP_193487794.1">
    <property type="nucleotide sequence ID" value="NZ_BAAAMC010000080.1"/>
</dbReference>
<dbReference type="SUPFAM" id="SSF55874">
    <property type="entry name" value="ATPase domain of HSP90 chaperone/DNA topoisomerase II/histidine kinase"/>
    <property type="match status" value="1"/>
</dbReference>
<dbReference type="EMBL" id="BLKT01000001">
    <property type="protein sequence ID" value="GFG55865.1"/>
    <property type="molecule type" value="Genomic_DNA"/>
</dbReference>
<dbReference type="Pfam" id="PF13581">
    <property type="entry name" value="HATPase_c_2"/>
    <property type="match status" value="1"/>
</dbReference>
<dbReference type="PANTHER" id="PTHR35526:SF3">
    <property type="entry name" value="ANTI-SIGMA-F FACTOR RSBW"/>
    <property type="match status" value="1"/>
</dbReference>
<evidence type="ECO:0000259" key="2">
    <source>
        <dbReference type="Pfam" id="PF13581"/>
    </source>
</evidence>
<organism evidence="3 4">
    <name type="scientific">Mycolicibacterium murale</name>
    <dbReference type="NCBI Taxonomy" id="182220"/>
    <lineage>
        <taxon>Bacteria</taxon>
        <taxon>Bacillati</taxon>
        <taxon>Actinomycetota</taxon>
        <taxon>Actinomycetes</taxon>
        <taxon>Mycobacteriales</taxon>
        <taxon>Mycobacteriaceae</taxon>
        <taxon>Mycolicibacterium</taxon>
    </lineage>
</organism>
<dbReference type="Gene3D" id="3.30.565.10">
    <property type="entry name" value="Histidine kinase-like ATPase, C-terminal domain"/>
    <property type="match status" value="1"/>
</dbReference>
<keyword evidence="4" id="KW-1185">Reference proteome</keyword>
<dbReference type="InterPro" id="IPR036890">
    <property type="entry name" value="HATPase_C_sf"/>
</dbReference>
<dbReference type="InterPro" id="IPR003594">
    <property type="entry name" value="HATPase_dom"/>
</dbReference>
<comment type="caution">
    <text evidence="3">The sequence shown here is derived from an EMBL/GenBank/DDBJ whole genome shotgun (WGS) entry which is preliminary data.</text>
</comment>
<evidence type="ECO:0000256" key="1">
    <source>
        <dbReference type="ARBA" id="ARBA00022527"/>
    </source>
</evidence>
<keyword evidence="1" id="KW-0808">Transferase</keyword>
<accession>A0A7I9WDQ3</accession>
<dbReference type="PANTHER" id="PTHR35526">
    <property type="entry name" value="ANTI-SIGMA-F FACTOR RSBW-RELATED"/>
    <property type="match status" value="1"/>
</dbReference>
<dbReference type="CDD" id="cd16936">
    <property type="entry name" value="HATPase_RsbW-like"/>
    <property type="match status" value="1"/>
</dbReference>
<sequence>MNTPAQLLTAPGELAQITWTDAATATAAAAVRDRLGVWLDSRGVSTLQISDIMLAVNEALANCVEHAYTNHAVAGSMSIQADHDPTVGSLSICITDHGTWRTPQPCLPRDTRGRGITLMHALADHCTINGRPVGTTVCLDYRIH</sequence>
<proteinExistence type="predicted"/>
<dbReference type="Proteomes" id="UP000465241">
    <property type="component" value="Unassembled WGS sequence"/>
</dbReference>
<feature type="domain" description="Histidine kinase/HSP90-like ATPase" evidence="2">
    <location>
        <begin position="23"/>
        <end position="139"/>
    </location>
</feature>
<protein>
    <submittedName>
        <fullName evidence="3">Anti-sigma regulatory factor</fullName>
    </submittedName>
</protein>
<evidence type="ECO:0000313" key="3">
    <source>
        <dbReference type="EMBL" id="GFG55865.1"/>
    </source>
</evidence>
<keyword evidence="1" id="KW-0723">Serine/threonine-protein kinase</keyword>
<dbReference type="AlphaFoldDB" id="A0A7I9WDQ3"/>
<evidence type="ECO:0000313" key="4">
    <source>
        <dbReference type="Proteomes" id="UP000465241"/>
    </source>
</evidence>
<gene>
    <name evidence="3" type="ORF">MMUR_00010</name>
</gene>
<keyword evidence="1" id="KW-0418">Kinase</keyword>